<feature type="transmembrane region" description="Helical" evidence="1">
    <location>
        <begin position="136"/>
        <end position="154"/>
    </location>
</feature>
<evidence type="ECO:0000256" key="1">
    <source>
        <dbReference type="SAM" id="Phobius"/>
    </source>
</evidence>
<keyword evidence="1" id="KW-0812">Transmembrane</keyword>
<evidence type="ECO:0000313" key="4">
    <source>
        <dbReference type="Proteomes" id="UP000034588"/>
    </source>
</evidence>
<evidence type="ECO:0000256" key="2">
    <source>
        <dbReference type="SAM" id="SignalP"/>
    </source>
</evidence>
<feature type="chain" id="PRO_5002540359" evidence="2">
    <location>
        <begin position="25"/>
        <end position="186"/>
    </location>
</feature>
<feature type="non-terminal residue" evidence="3">
    <location>
        <position position="1"/>
    </location>
</feature>
<keyword evidence="2" id="KW-0732">Signal</keyword>
<evidence type="ECO:0000313" key="3">
    <source>
        <dbReference type="EMBL" id="KKW10165.1"/>
    </source>
</evidence>
<name>A0A0G1VV54_9BACT</name>
<gene>
    <name evidence="3" type="ORF">UY48_C0047G0011</name>
</gene>
<reference evidence="3 4" key="1">
    <citation type="journal article" date="2015" name="Nature">
        <title>rRNA introns, odd ribosomes, and small enigmatic genomes across a large radiation of phyla.</title>
        <authorList>
            <person name="Brown C.T."/>
            <person name="Hug L.A."/>
            <person name="Thomas B.C."/>
            <person name="Sharon I."/>
            <person name="Castelle C.J."/>
            <person name="Singh A."/>
            <person name="Wilkins M.J."/>
            <person name="Williams K.H."/>
            <person name="Banfield J.F."/>
        </authorList>
    </citation>
    <scope>NUCLEOTIDE SEQUENCE [LARGE SCALE GENOMIC DNA]</scope>
</reference>
<protein>
    <submittedName>
        <fullName evidence="3">Uncharacterized protein</fullName>
    </submittedName>
</protein>
<dbReference type="AlphaFoldDB" id="A0A0G1VV54"/>
<keyword evidence="1" id="KW-0472">Membrane</keyword>
<dbReference type="EMBL" id="LCQD01000047">
    <property type="protein sequence ID" value="KKW10165.1"/>
    <property type="molecule type" value="Genomic_DNA"/>
</dbReference>
<dbReference type="Proteomes" id="UP000034588">
    <property type="component" value="Unassembled WGS sequence"/>
</dbReference>
<comment type="caution">
    <text evidence="3">The sequence shown here is derived from an EMBL/GenBank/DDBJ whole genome shotgun (WGS) entry which is preliminary data.</text>
</comment>
<accession>A0A0G1VV54</accession>
<sequence>KKLLFCVIGVVGFMAIMFAPSAHAATSTENVDQPTRALLGQTLNVLQSVLNDIQFRANGVGAPIENSAAVSSTLGGIRQVLVLIDTRLSGFPASSPTPANNQQAAQPAGSLEGSGISIVSEDKETASAASVLSPKLLLVLLPILILVLVAVSLFRKKDRAEVADSVAASGVAPMVAQESNNEIQTV</sequence>
<feature type="signal peptide" evidence="2">
    <location>
        <begin position="1"/>
        <end position="24"/>
    </location>
</feature>
<keyword evidence="1" id="KW-1133">Transmembrane helix</keyword>
<organism evidence="3 4">
    <name type="scientific">Candidatus Gottesmanbacteria bacterium GW2011_GWB1_49_7</name>
    <dbReference type="NCBI Taxonomy" id="1618448"/>
    <lineage>
        <taxon>Bacteria</taxon>
        <taxon>Candidatus Gottesmaniibacteriota</taxon>
    </lineage>
</organism>
<proteinExistence type="predicted"/>